<dbReference type="RefSeq" id="WP_181456859.1">
    <property type="nucleotide sequence ID" value="NZ_QLSV01000001.1"/>
</dbReference>
<feature type="domain" description="Type I restriction modification DNA specificity" evidence="4">
    <location>
        <begin position="268"/>
        <end position="433"/>
    </location>
</feature>
<evidence type="ECO:0000259" key="4">
    <source>
        <dbReference type="Pfam" id="PF01420"/>
    </source>
</evidence>
<dbReference type="Pfam" id="PF01420">
    <property type="entry name" value="Methylase_S"/>
    <property type="match status" value="2"/>
</dbReference>
<dbReference type="AlphaFoldDB" id="A0A328X6A5"/>
<sequence>MREDWTECCFEDILDYEQPTKYIVNSTDYNDAYKMPVLTAGKSFIKGYTNETEGIFENLPTIIFDDFTTASQYVDFKFKVKSSAMKILVPTSKLVNMRFAFYCMQVNQIRNDTHKRYWISVYAKKKFLLPSLVEQKAIISKIEELFSDLDKGIDDLKKAKDQLVIYRQAVLKKAFEGELTKEWREKQINLPSVDELIKQIKVEREKHYKQQIEDWKKEVKVWEQNGEKGLKPIKPKSLKLVNSLKEDDIKKLISIPKVWKYHYLAYAGDLGRGKSKHRPRNDKRLFGGPYPFFQTSEVKAQEIISSYTQTYSEFGLKQSKLWPAGTLCITIAANIAETGFLGIDACFPDSIVGYTPYESIIDIKYIDYFFQSAKRRISAYAPATAQKNINLTTLENLLVPYCSKNEQGQVVKEIESRLSICEKVEQSINDSLEKAKALRQSILKKAFEGKLLSAAEIARCKKETDYESASVLLAKIKVDKKNK</sequence>
<dbReference type="Gene3D" id="1.10.287.1120">
    <property type="entry name" value="Bipartite methylase S protein"/>
    <property type="match status" value="1"/>
</dbReference>
<keyword evidence="6" id="KW-1185">Reference proteome</keyword>
<dbReference type="CDD" id="cd17274">
    <property type="entry name" value="RMtype1_S_Eco540ANI-TRD1-CR1_like"/>
    <property type="match status" value="1"/>
</dbReference>
<evidence type="ECO:0000256" key="2">
    <source>
        <dbReference type="ARBA" id="ARBA00022747"/>
    </source>
</evidence>
<dbReference type="GO" id="GO:0003677">
    <property type="term" value="F:DNA binding"/>
    <property type="evidence" value="ECO:0007669"/>
    <property type="project" value="UniProtKB-KW"/>
</dbReference>
<protein>
    <submittedName>
        <fullName evidence="5">Type I restriction enzyme S subunit</fullName>
    </submittedName>
</protein>
<evidence type="ECO:0000313" key="5">
    <source>
        <dbReference type="EMBL" id="RAR50868.1"/>
    </source>
</evidence>
<comment type="caution">
    <text evidence="5">The sequence shown here is derived from an EMBL/GenBank/DDBJ whole genome shotgun (WGS) entry which is preliminary data.</text>
</comment>
<dbReference type="GO" id="GO:0009307">
    <property type="term" value="P:DNA restriction-modification system"/>
    <property type="evidence" value="ECO:0007669"/>
    <property type="project" value="UniProtKB-KW"/>
</dbReference>
<dbReference type="InterPro" id="IPR000055">
    <property type="entry name" value="Restrct_endonuc_typeI_TRD"/>
</dbReference>
<accession>A0A328X6A5</accession>
<reference evidence="5 6" key="1">
    <citation type="submission" date="2018-06" db="EMBL/GenBank/DDBJ databases">
        <title>Genomic Encyclopedia of Type Strains, Phase III (KMG-III): the genomes of soil and plant-associated and newly described type strains.</title>
        <authorList>
            <person name="Whitman W."/>
        </authorList>
    </citation>
    <scope>NUCLEOTIDE SEQUENCE [LARGE SCALE GENOMIC DNA]</scope>
    <source>
        <strain evidence="5 6">CGMCC 1.12504</strain>
    </source>
</reference>
<dbReference type="PANTHER" id="PTHR43140">
    <property type="entry name" value="TYPE-1 RESTRICTION ENZYME ECOKI SPECIFICITY PROTEIN"/>
    <property type="match status" value="1"/>
</dbReference>
<dbReference type="PANTHER" id="PTHR43140:SF1">
    <property type="entry name" value="TYPE I RESTRICTION ENZYME ECOKI SPECIFICITY SUBUNIT"/>
    <property type="match status" value="1"/>
</dbReference>
<dbReference type="SUPFAM" id="SSF116734">
    <property type="entry name" value="DNA methylase specificity domain"/>
    <property type="match status" value="2"/>
</dbReference>
<gene>
    <name evidence="5" type="ORF">B0I10_10136</name>
</gene>
<proteinExistence type="inferred from homology"/>
<dbReference type="EMBL" id="QLSV01000001">
    <property type="protein sequence ID" value="RAR50868.1"/>
    <property type="molecule type" value="Genomic_DNA"/>
</dbReference>
<dbReference type="CDD" id="cd17282">
    <property type="entry name" value="RMtype1_S_Eco16444ORF1681_TRD1-CR1_like"/>
    <property type="match status" value="1"/>
</dbReference>
<dbReference type="InterPro" id="IPR051212">
    <property type="entry name" value="Type-I_RE_S_subunit"/>
</dbReference>
<evidence type="ECO:0000313" key="6">
    <source>
        <dbReference type="Proteomes" id="UP000249518"/>
    </source>
</evidence>
<keyword evidence="2" id="KW-0680">Restriction system</keyword>
<name>A0A328X6A5_9FLAO</name>
<evidence type="ECO:0000256" key="3">
    <source>
        <dbReference type="ARBA" id="ARBA00023125"/>
    </source>
</evidence>
<evidence type="ECO:0000256" key="1">
    <source>
        <dbReference type="ARBA" id="ARBA00010923"/>
    </source>
</evidence>
<dbReference type="Gene3D" id="3.90.220.20">
    <property type="entry name" value="DNA methylase specificity domains"/>
    <property type="match status" value="2"/>
</dbReference>
<dbReference type="InterPro" id="IPR044946">
    <property type="entry name" value="Restrct_endonuc_typeI_TRD_sf"/>
</dbReference>
<comment type="similarity">
    <text evidence="1">Belongs to the type-I restriction system S methylase family.</text>
</comment>
<feature type="domain" description="Type I restriction modification DNA specificity" evidence="4">
    <location>
        <begin position="3"/>
        <end position="153"/>
    </location>
</feature>
<keyword evidence="3" id="KW-0238">DNA-binding</keyword>
<dbReference type="Proteomes" id="UP000249518">
    <property type="component" value="Unassembled WGS sequence"/>
</dbReference>
<organism evidence="5 6">
    <name type="scientific">Flavobacterium lacus</name>
    <dbReference type="NCBI Taxonomy" id="1353778"/>
    <lineage>
        <taxon>Bacteria</taxon>
        <taxon>Pseudomonadati</taxon>
        <taxon>Bacteroidota</taxon>
        <taxon>Flavobacteriia</taxon>
        <taxon>Flavobacteriales</taxon>
        <taxon>Flavobacteriaceae</taxon>
        <taxon>Flavobacterium</taxon>
    </lineage>
</organism>